<sequence>RGLGNGELGELREKKNEPSGSSERWEMAGGGGASYRRNTLKGAVRIIAGKEGQWILVW</sequence>
<accession>A0A2K3KAK7</accession>
<feature type="region of interest" description="Disordered" evidence="1">
    <location>
        <begin position="1"/>
        <end position="36"/>
    </location>
</feature>
<reference evidence="2 3" key="2">
    <citation type="journal article" date="2017" name="Front. Plant Sci.">
        <title>Gene Classification and Mining of Molecular Markers Useful in Red Clover (Trifolium pratense) Breeding.</title>
        <authorList>
            <person name="Istvanek J."/>
            <person name="Dluhosova J."/>
            <person name="Dluhos P."/>
            <person name="Patkova L."/>
            <person name="Nedelnik J."/>
            <person name="Repkova J."/>
        </authorList>
    </citation>
    <scope>NUCLEOTIDE SEQUENCE [LARGE SCALE GENOMIC DNA]</scope>
    <source>
        <strain evidence="3">cv. Tatra</strain>
        <tissue evidence="2">Young leaves</tissue>
    </source>
</reference>
<evidence type="ECO:0000256" key="1">
    <source>
        <dbReference type="SAM" id="MobiDB-lite"/>
    </source>
</evidence>
<proteinExistence type="predicted"/>
<dbReference type="EMBL" id="ASHM01154225">
    <property type="protein sequence ID" value="PNX63302.1"/>
    <property type="molecule type" value="Genomic_DNA"/>
</dbReference>
<reference evidence="2 3" key="1">
    <citation type="journal article" date="2014" name="Am. J. Bot.">
        <title>Genome assembly and annotation for red clover (Trifolium pratense; Fabaceae).</title>
        <authorList>
            <person name="Istvanek J."/>
            <person name="Jaros M."/>
            <person name="Krenek A."/>
            <person name="Repkova J."/>
        </authorList>
    </citation>
    <scope>NUCLEOTIDE SEQUENCE [LARGE SCALE GENOMIC DNA]</scope>
    <source>
        <strain evidence="3">cv. Tatra</strain>
        <tissue evidence="2">Young leaves</tissue>
    </source>
</reference>
<dbReference type="AlphaFoldDB" id="A0A2K3KAK7"/>
<name>A0A2K3KAK7_TRIPR</name>
<evidence type="ECO:0000313" key="2">
    <source>
        <dbReference type="EMBL" id="PNX63302.1"/>
    </source>
</evidence>
<protein>
    <submittedName>
        <fullName evidence="2">Uncharacterized protein</fullName>
    </submittedName>
</protein>
<feature type="non-terminal residue" evidence="2">
    <location>
        <position position="1"/>
    </location>
</feature>
<organism evidence="2 3">
    <name type="scientific">Trifolium pratense</name>
    <name type="common">Red clover</name>
    <dbReference type="NCBI Taxonomy" id="57577"/>
    <lineage>
        <taxon>Eukaryota</taxon>
        <taxon>Viridiplantae</taxon>
        <taxon>Streptophyta</taxon>
        <taxon>Embryophyta</taxon>
        <taxon>Tracheophyta</taxon>
        <taxon>Spermatophyta</taxon>
        <taxon>Magnoliopsida</taxon>
        <taxon>eudicotyledons</taxon>
        <taxon>Gunneridae</taxon>
        <taxon>Pentapetalae</taxon>
        <taxon>rosids</taxon>
        <taxon>fabids</taxon>
        <taxon>Fabales</taxon>
        <taxon>Fabaceae</taxon>
        <taxon>Papilionoideae</taxon>
        <taxon>50 kb inversion clade</taxon>
        <taxon>NPAAA clade</taxon>
        <taxon>Hologalegina</taxon>
        <taxon>IRL clade</taxon>
        <taxon>Trifolieae</taxon>
        <taxon>Trifolium</taxon>
    </lineage>
</organism>
<dbReference type="Proteomes" id="UP000236291">
    <property type="component" value="Unassembled WGS sequence"/>
</dbReference>
<comment type="caution">
    <text evidence="2">The sequence shown here is derived from an EMBL/GenBank/DDBJ whole genome shotgun (WGS) entry which is preliminary data.</text>
</comment>
<evidence type="ECO:0000313" key="3">
    <source>
        <dbReference type="Proteomes" id="UP000236291"/>
    </source>
</evidence>
<gene>
    <name evidence="2" type="ORF">L195_g061559</name>
</gene>